<evidence type="ECO:0000256" key="1">
    <source>
        <dbReference type="PROSITE-ProRule" id="PRU00339"/>
    </source>
</evidence>
<protein>
    <submittedName>
        <fullName evidence="4">Flp pilus assembly protein TadD, contains TPR repeats</fullName>
    </submittedName>
</protein>
<dbReference type="InterPro" id="IPR019734">
    <property type="entry name" value="TPR_rpt"/>
</dbReference>
<name>A0A1H4W8P1_9PSEU</name>
<dbReference type="SUPFAM" id="SSF48452">
    <property type="entry name" value="TPR-like"/>
    <property type="match status" value="5"/>
</dbReference>
<feature type="transmembrane region" description="Helical" evidence="3">
    <location>
        <begin position="1227"/>
        <end position="1250"/>
    </location>
</feature>
<organism evidence="4 5">
    <name type="scientific">Amycolatopsis tolypomycina</name>
    <dbReference type="NCBI Taxonomy" id="208445"/>
    <lineage>
        <taxon>Bacteria</taxon>
        <taxon>Bacillati</taxon>
        <taxon>Actinomycetota</taxon>
        <taxon>Actinomycetes</taxon>
        <taxon>Pseudonocardiales</taxon>
        <taxon>Pseudonocardiaceae</taxon>
        <taxon>Amycolatopsis</taxon>
    </lineage>
</organism>
<dbReference type="EMBL" id="FNSO01000004">
    <property type="protein sequence ID" value="SEC88884.1"/>
    <property type="molecule type" value="Genomic_DNA"/>
</dbReference>
<feature type="transmembrane region" description="Helical" evidence="3">
    <location>
        <begin position="1197"/>
        <end position="1220"/>
    </location>
</feature>
<dbReference type="SMART" id="SM00028">
    <property type="entry name" value="TPR"/>
    <property type="match status" value="17"/>
</dbReference>
<evidence type="ECO:0000256" key="3">
    <source>
        <dbReference type="SAM" id="Phobius"/>
    </source>
</evidence>
<feature type="repeat" description="TPR" evidence="1">
    <location>
        <begin position="57"/>
        <end position="90"/>
    </location>
</feature>
<evidence type="ECO:0000313" key="4">
    <source>
        <dbReference type="EMBL" id="SEC88884.1"/>
    </source>
</evidence>
<dbReference type="Pfam" id="PF13432">
    <property type="entry name" value="TPR_16"/>
    <property type="match status" value="7"/>
</dbReference>
<dbReference type="STRING" id="208445.SAMN04489727_5471"/>
<accession>A0A1H4W8P1</accession>
<dbReference type="InterPro" id="IPR011990">
    <property type="entry name" value="TPR-like_helical_dom_sf"/>
</dbReference>
<dbReference type="PANTHER" id="PTHR12558">
    <property type="entry name" value="CELL DIVISION CYCLE 16,23,27"/>
    <property type="match status" value="1"/>
</dbReference>
<dbReference type="PANTHER" id="PTHR12558:SF13">
    <property type="entry name" value="CELL DIVISION CYCLE PROTEIN 27 HOMOLOG"/>
    <property type="match status" value="1"/>
</dbReference>
<reference evidence="5" key="1">
    <citation type="submission" date="2016-10" db="EMBL/GenBank/DDBJ databases">
        <authorList>
            <person name="Varghese N."/>
            <person name="Submissions S."/>
        </authorList>
    </citation>
    <scope>NUCLEOTIDE SEQUENCE [LARGE SCALE GENOMIC DNA]</scope>
    <source>
        <strain evidence="5">DSM 44544</strain>
    </source>
</reference>
<gene>
    <name evidence="4" type="ORF">SAMN04489727_5471</name>
</gene>
<evidence type="ECO:0000256" key="2">
    <source>
        <dbReference type="SAM" id="MobiDB-lite"/>
    </source>
</evidence>
<evidence type="ECO:0000313" key="5">
    <source>
        <dbReference type="Proteomes" id="UP000199622"/>
    </source>
</evidence>
<dbReference type="Pfam" id="PF13181">
    <property type="entry name" value="TPR_8"/>
    <property type="match status" value="2"/>
</dbReference>
<feature type="repeat" description="TPR" evidence="1">
    <location>
        <begin position="194"/>
        <end position="227"/>
    </location>
</feature>
<keyword evidence="3" id="KW-1133">Transmembrane helix</keyword>
<feature type="region of interest" description="Disordered" evidence="2">
    <location>
        <begin position="1269"/>
        <end position="1310"/>
    </location>
</feature>
<feature type="repeat" description="TPR" evidence="1">
    <location>
        <begin position="944"/>
        <end position="977"/>
    </location>
</feature>
<keyword evidence="3" id="KW-0812">Transmembrane</keyword>
<keyword evidence="1" id="KW-0802">TPR repeat</keyword>
<dbReference type="Gene3D" id="1.25.40.10">
    <property type="entry name" value="Tetratricopeptide repeat domain"/>
    <property type="match status" value="6"/>
</dbReference>
<dbReference type="PROSITE" id="PS50005">
    <property type="entry name" value="TPR"/>
    <property type="match status" value="5"/>
</dbReference>
<sequence>MARVATGAASPDRQKRLPCRVVSTTPVNASREMVTSLRRACRYAEAEMTIEKLLDGAAAHIELGRLAFERGRAEIALGHFGRATELAPLDEEAQAWRVAALSRLRRYADARAAADAVLGENPQAHLVRIARARVTSDETDHEQHLLDECETVLRHDPGHLEALESRIKALGWLGRAEQATAAAEEAVRHHPEAAELFVAWGFGLAKAGRFTAAVEKYDRATDLRPEYVEAHYLKIEALTDAYCLDEAIGHAEMAVRKLPEASRLYRAWGIALQDCQDLTGALEKFDQAISLDQHLAINYQWRADTLARLDRNADAHATLRTALDVCSDTVALLIEQVWRYRDSGEIDTAIAVAEKVAALAPAQPSALRCLVWSFREARRFSAAESAARAALLVCPDDADLHRELGWVFADQDRDEEALASFRRAAELAPGEALHTANVSRALRWLYRHDEAEGLLAEARARLPESPRVVEQQALLSEDVGAIEAGLELYVAINRRWPRFTGAWIGRVRLLARRNRHAEAGEVARAAVRLNPFTVELRPRMAALHLETGDETAAVAVLREACAAVPARRKLALDLTWYLRHAGQYEQAREILWDLPDEPDVLKRRIGLLRDTREHQRAIAIALNAAERFPDDLPFRRAVADIRVQLGDREQALADYDAVLAQHPTDSAALRGKVGCLRVLRRYDEAVRILVEEIARRPNYPEFHVELAWTYAWMERRADGIAVYEKAIELDPQNGWVRANHANALWRSGRHEDAEAALVTALDLLPDHAGLMLEMGRLCDVRNRHEEALTWFDRTLARLPRSNLALIAKSAALRSLGRFGDAERLLSSRLERPDVTAGVMIEWGWVLRDRGELARARQAFERALTLAVGKDGRADALHCLGWTAYSGGDFEQAESRFRAAIAEDHRSNEAMVGLAWTLVHDGEPNDEEEAERLCLDVLEDDPRRHLAHTCLGVLYARQGNLPQAEYHLRRSIEIDPYGGSYVDLGALFAQMGRFEEAEALLLKALERNWYDSQAHIELGALHLQRDLDGTDDPAEARRAARHFRQALVIEPTRGAAAIGLSLALIKSPGDLLAAERVLREALRRQDCDQPRWQLLVALARLLIGRGDETQRRDLHLEALSTARQAIELAANQPDPHYVAGVAAYKAGESGPQAQARPFYRRRALHHFRRCLHHDPEHIEARRVMALAEESLAITRNSLAGSATMIVVAGALLVTLWLGFFLTDKVTTVVISTLTPILVGLVALGFVLPFLVRLKLPGGVEADLSASLNQVSSGPTGEVSIGPGRLVGSSSESSAMWSPLGTGPRGELPRLG</sequence>
<proteinExistence type="predicted"/>
<feature type="repeat" description="TPR" evidence="1">
    <location>
        <begin position="398"/>
        <end position="431"/>
    </location>
</feature>
<keyword evidence="3" id="KW-0472">Membrane</keyword>
<feature type="repeat" description="TPR" evidence="1">
    <location>
        <begin position="700"/>
        <end position="733"/>
    </location>
</feature>
<dbReference type="Proteomes" id="UP000199622">
    <property type="component" value="Unassembled WGS sequence"/>
</dbReference>
<keyword evidence="5" id="KW-1185">Reference proteome</keyword>